<dbReference type="CDD" id="cd04301">
    <property type="entry name" value="NAT_SF"/>
    <property type="match status" value="1"/>
</dbReference>
<accession>A0A4Y8ACU0</accession>
<dbReference type="NCBIfam" id="NF040501">
    <property type="entry name" value="resist_ArsN2"/>
    <property type="match status" value="1"/>
</dbReference>
<feature type="domain" description="N-acetyltransferase" evidence="3">
    <location>
        <begin position="3"/>
        <end position="143"/>
    </location>
</feature>
<evidence type="ECO:0000313" key="5">
    <source>
        <dbReference type="EMBL" id="TEW65859.1"/>
    </source>
</evidence>
<dbReference type="GO" id="GO:0005737">
    <property type="term" value="C:cytoplasm"/>
    <property type="evidence" value="ECO:0007669"/>
    <property type="project" value="InterPro"/>
</dbReference>
<evidence type="ECO:0000259" key="3">
    <source>
        <dbReference type="PROSITE" id="PS51186"/>
    </source>
</evidence>
<dbReference type="EC" id="2.3.1.1" evidence="4"/>
<dbReference type="RefSeq" id="WP_134336725.1">
    <property type="nucleotide sequence ID" value="NZ_BMCZ01000002.1"/>
</dbReference>
<dbReference type="GO" id="GO:0004042">
    <property type="term" value="F:L-glutamate N-acetyltransferase activity"/>
    <property type="evidence" value="ECO:0007669"/>
    <property type="project" value="InterPro"/>
</dbReference>
<keyword evidence="2 4" id="KW-0012">Acyltransferase</keyword>
<evidence type="ECO:0000313" key="6">
    <source>
        <dbReference type="Proteomes" id="UP000297248"/>
    </source>
</evidence>
<dbReference type="Proteomes" id="UP000583101">
    <property type="component" value="Unassembled WGS sequence"/>
</dbReference>
<dbReference type="InterPro" id="IPR016181">
    <property type="entry name" value="Acyl_CoA_acyltransferase"/>
</dbReference>
<dbReference type="Gene3D" id="3.40.630.30">
    <property type="match status" value="1"/>
</dbReference>
<reference evidence="4 7" key="3">
    <citation type="submission" date="2020-08" db="EMBL/GenBank/DDBJ databases">
        <title>Genomic Encyclopedia of Type Strains, Phase IV (KMG-IV): sequencing the most valuable type-strain genomes for metagenomic binning, comparative biology and taxonomic classification.</title>
        <authorList>
            <person name="Goeker M."/>
        </authorList>
    </citation>
    <scope>NUCLEOTIDE SEQUENCE [LARGE SCALE GENOMIC DNA]</scope>
    <source>
        <strain evidence="4 7">DSM 100995</strain>
    </source>
</reference>
<evidence type="ECO:0000313" key="4">
    <source>
        <dbReference type="EMBL" id="MBB3969351.1"/>
    </source>
</evidence>
<dbReference type="EMBL" id="JACIEG010000003">
    <property type="protein sequence ID" value="MBB3969351.1"/>
    <property type="molecule type" value="Genomic_DNA"/>
</dbReference>
<gene>
    <name evidence="5" type="ORF">E2R65_12035</name>
    <name evidence="4" type="ORF">GGR35_001954</name>
</gene>
<protein>
    <submittedName>
        <fullName evidence="4">Amino-acid N-acetyltransferase</fullName>
        <ecNumber evidence="4">2.3.1.1</ecNumber>
    </submittedName>
    <submittedName>
        <fullName evidence="5">GNAT family N-acetyltransferase</fullName>
    </submittedName>
</protein>
<dbReference type="PROSITE" id="PS51186">
    <property type="entry name" value="GNAT"/>
    <property type="match status" value="1"/>
</dbReference>
<dbReference type="Proteomes" id="UP000297248">
    <property type="component" value="Unassembled WGS sequence"/>
</dbReference>
<dbReference type="OrthoDB" id="5197788at2"/>
<reference evidence="5 6" key="1">
    <citation type="journal article" date="2016" name="Int. J. Syst. Evol. Microbiol.">
        <title>Proposal of Mucilaginibacter phyllosphaerae sp. nov. isolated from the phyllosphere of Galium album.</title>
        <authorList>
            <person name="Aydogan E.L."/>
            <person name="Busse H.J."/>
            <person name="Moser G."/>
            <person name="Muller C."/>
            <person name="Kampfer P."/>
            <person name="Glaeser S.P."/>
        </authorList>
    </citation>
    <scope>NUCLEOTIDE SEQUENCE [LARGE SCALE GENOMIC DNA]</scope>
    <source>
        <strain evidence="5 6">PP-F2FG21</strain>
    </source>
</reference>
<name>A0A4Y8ACU0_9SPHI</name>
<keyword evidence="7" id="KW-1185">Reference proteome</keyword>
<dbReference type="AlphaFoldDB" id="A0A4Y8ACU0"/>
<dbReference type="SUPFAM" id="SSF55729">
    <property type="entry name" value="Acyl-CoA N-acyltransferases (Nat)"/>
    <property type="match status" value="1"/>
</dbReference>
<sequence length="143" mass="15558">MTLQIKPAELYRDDVIELLTAQNLPVSDLPGVLSNFYVATQNAQIAGVAGLEIYGNYGLLRSVAVHANSRGRGIAAALLDKIEGLAAKKQLNALYLLTETAADYFEQKGYEHIARMDIPDAIKESSEFKQVCPDTATAMQKSI</sequence>
<dbReference type="PANTHER" id="PTHR30602:SF12">
    <property type="entry name" value="AMINO-ACID ACETYLTRANSFERASE NAGS1, CHLOROPLASTIC-RELATED"/>
    <property type="match status" value="1"/>
</dbReference>
<dbReference type="Pfam" id="PF13508">
    <property type="entry name" value="Acetyltransf_7"/>
    <property type="match status" value="1"/>
</dbReference>
<evidence type="ECO:0000256" key="2">
    <source>
        <dbReference type="ARBA" id="ARBA00023315"/>
    </source>
</evidence>
<dbReference type="EMBL" id="SNQG01000004">
    <property type="protein sequence ID" value="TEW65859.1"/>
    <property type="molecule type" value="Genomic_DNA"/>
</dbReference>
<organism evidence="5 6">
    <name type="scientific">Mucilaginibacter phyllosphaerae</name>
    <dbReference type="NCBI Taxonomy" id="1812349"/>
    <lineage>
        <taxon>Bacteria</taxon>
        <taxon>Pseudomonadati</taxon>
        <taxon>Bacteroidota</taxon>
        <taxon>Sphingobacteriia</taxon>
        <taxon>Sphingobacteriales</taxon>
        <taxon>Sphingobacteriaceae</taxon>
        <taxon>Mucilaginibacter</taxon>
    </lineage>
</organism>
<proteinExistence type="predicted"/>
<evidence type="ECO:0000256" key="1">
    <source>
        <dbReference type="ARBA" id="ARBA00022679"/>
    </source>
</evidence>
<reference evidence="5" key="2">
    <citation type="submission" date="2019-03" db="EMBL/GenBank/DDBJ databases">
        <authorList>
            <person name="Yan Y.-Q."/>
            <person name="Du Z.-J."/>
        </authorList>
    </citation>
    <scope>NUCLEOTIDE SEQUENCE</scope>
    <source>
        <strain evidence="5">PP-F2FG21</strain>
    </source>
</reference>
<keyword evidence="1 5" id="KW-0808">Transferase</keyword>
<dbReference type="InterPro" id="IPR010167">
    <property type="entry name" value="NH2A_AcTrfase"/>
</dbReference>
<dbReference type="InterPro" id="IPR000182">
    <property type="entry name" value="GNAT_dom"/>
</dbReference>
<evidence type="ECO:0000313" key="7">
    <source>
        <dbReference type="Proteomes" id="UP000583101"/>
    </source>
</evidence>
<comment type="caution">
    <text evidence="5">The sequence shown here is derived from an EMBL/GenBank/DDBJ whole genome shotgun (WGS) entry which is preliminary data.</text>
</comment>
<dbReference type="GO" id="GO:0006526">
    <property type="term" value="P:L-arginine biosynthetic process"/>
    <property type="evidence" value="ECO:0007669"/>
    <property type="project" value="InterPro"/>
</dbReference>
<dbReference type="PANTHER" id="PTHR30602">
    <property type="entry name" value="AMINO-ACID ACETYLTRANSFERASE"/>
    <property type="match status" value="1"/>
</dbReference>